<organism evidence="1 2">
    <name type="scientific">Cryobacterium levicorallinum</name>
    <dbReference type="NCBI Taxonomy" id="995038"/>
    <lineage>
        <taxon>Bacteria</taxon>
        <taxon>Bacillati</taxon>
        <taxon>Actinomycetota</taxon>
        <taxon>Actinomycetes</taxon>
        <taxon>Micrococcales</taxon>
        <taxon>Microbacteriaceae</taxon>
        <taxon>Cryobacterium</taxon>
    </lineage>
</organism>
<dbReference type="Proteomes" id="UP000297963">
    <property type="component" value="Unassembled WGS sequence"/>
</dbReference>
<name>A0A4R8VQE6_9MICO</name>
<dbReference type="InterPro" id="IPR011335">
    <property type="entry name" value="Restrct_endonuc-II-like"/>
</dbReference>
<reference evidence="1 2" key="1">
    <citation type="submission" date="2019-03" db="EMBL/GenBank/DDBJ databases">
        <title>Genomics of glacier-inhabiting Cryobacterium strains.</title>
        <authorList>
            <person name="Liu Q."/>
            <person name="Xin Y.-H."/>
        </authorList>
    </citation>
    <scope>NUCLEOTIDE SEQUENCE [LARGE SCALE GENOMIC DNA]</scope>
    <source>
        <strain evidence="1 2">Hh34</strain>
    </source>
</reference>
<sequence length="274" mass="30983">MPITPERAALSFRRLRAEREHPASTFDLARAYSKRMPATHVFSHSTAAVIHGIWLPSRLEGDRRLHVSVPPGVRAPQVVGIIGHERVDGTMQRVYGFPVTSLIQTWIDLSPLLPRIELVAAADFLCSGRNPWHTPDELRAVAAALIGRRGCRALRKAAALARAAVDSPQETRTRLFLVDAGIPEPVVNFEILDARGVFVARVDLAWPRFKVCVEYEGDGHRSNQRQFRVDITRRERVEDQKWRMVRITDDDLKTGGQELLRRVRAALVERGARW</sequence>
<evidence type="ECO:0008006" key="3">
    <source>
        <dbReference type="Google" id="ProtNLM"/>
    </source>
</evidence>
<comment type="caution">
    <text evidence="1">The sequence shown here is derived from an EMBL/GenBank/DDBJ whole genome shotgun (WGS) entry which is preliminary data.</text>
</comment>
<evidence type="ECO:0000313" key="2">
    <source>
        <dbReference type="Proteomes" id="UP000297963"/>
    </source>
</evidence>
<protein>
    <recommendedName>
        <fullName evidence="3">DUF559 domain-containing protein</fullName>
    </recommendedName>
</protein>
<dbReference type="RefSeq" id="WP_134495429.1">
    <property type="nucleotide sequence ID" value="NZ_BKAC01000023.1"/>
</dbReference>
<dbReference type="SUPFAM" id="SSF52980">
    <property type="entry name" value="Restriction endonuclease-like"/>
    <property type="match status" value="1"/>
</dbReference>
<dbReference type="Gene3D" id="3.40.960.10">
    <property type="entry name" value="VSR Endonuclease"/>
    <property type="match status" value="1"/>
</dbReference>
<dbReference type="AlphaFoldDB" id="A0A4R8VQE6"/>
<gene>
    <name evidence="1" type="ORF">E3O11_05355</name>
</gene>
<accession>A0A4R8VQE6</accession>
<evidence type="ECO:0000313" key="1">
    <source>
        <dbReference type="EMBL" id="TFB86305.1"/>
    </source>
</evidence>
<proteinExistence type="predicted"/>
<dbReference type="EMBL" id="SOFE01000010">
    <property type="protein sequence ID" value="TFB86305.1"/>
    <property type="molecule type" value="Genomic_DNA"/>
</dbReference>